<accession>A0AC35TGD1</accession>
<dbReference type="WBParaSite" id="RSKR_0000027500.1">
    <property type="protein sequence ID" value="RSKR_0000027500.1"/>
    <property type="gene ID" value="RSKR_0000027500"/>
</dbReference>
<protein>
    <submittedName>
        <fullName evidence="2">BTB domain-containing protein</fullName>
    </submittedName>
</protein>
<sequence>MDERVIINVGGIRHEVFQSTLKKIPATRLSRLTPNLANYDPVLNEYFFDRHSGVFSMVLNYYRTGKLHYSNAYCGALFDHACCWISYIEHRNTQETLTVLDELDYDPDKSEDPATREHETMKKFGWEDEYWQGKITSWMKLKPQIWSLFDESWSSKFAKAISVVSVSFIILSIVSFCCKTHPSFRTSNLAVNTEETTSGFIFIDKTNTEPLWIFSHIEYACNIWFTFEIIVRFIACPSKAKFFKSPLNIIDLIATLSFYLDAVLVRAIISDTPKDVAEFLSMIRILRLFKLTQHHKGLQILIHTFRASAKELFLLFFFLMLGVIIFASLIFFAEKTENNPKNQFTSIPVGLWYAIVTMTTIGYGDLTPNSSLGRVVGSLCAIMGVLTIALPVPVIVSNFSMFYSHSQAREKLPRKRRRALPVEQVRMQVRRHNQANDNAGHVNRRRNAIAVPTETVDMIHTKTIFVSVFIGVLIRCTDGFLFNLPDNQFPKWALYLGATLGMILAGSMGANDVSNAFGTSVGSKVLTLKQAYFLACIFETLGSILLGYNVTDEVRKGVIDTNLYIGSEIMLFFGEIAILGGCSIWLIVATILELPVSTTHSIIGATVGMSLVNKGFDGIQWHEIARIALSWVISPVLSGLISMSLYVFVDHIILRKADPFKNGMIALPFFYFACISFNVFVVIYQGSKILGLHSMSIEMAIPVCLGCGLAVGLGVEFFLKPRILSWIKKNEEENGVDLQEKGNAPPVANGGGKVGDVGVEQKKEESFMNWLLPVPDRPQDFKVYKMFVVLQTCTACFAGFAHGANDVSNAIAPLAAMISIYNEHSVLQKSEVPISVLLFGVFGICAGLCLFGHRVIKTVGQRMSEINPCSGFTIEFGAAVTSIVASKFGLPISTTHALCGSVVAVGIVRSRNGVDWKLFRSVALAWVITLPASAALAGLIAFIFKTWVF</sequence>
<evidence type="ECO:0000313" key="2">
    <source>
        <dbReference type="WBParaSite" id="RSKR_0000027500.1"/>
    </source>
</evidence>
<name>A0AC35TGD1_9BILA</name>
<proteinExistence type="predicted"/>
<evidence type="ECO:0000313" key="1">
    <source>
        <dbReference type="Proteomes" id="UP000095286"/>
    </source>
</evidence>
<dbReference type="Proteomes" id="UP000095286">
    <property type="component" value="Unplaced"/>
</dbReference>
<organism evidence="1 2">
    <name type="scientific">Rhabditophanes sp. KR3021</name>
    <dbReference type="NCBI Taxonomy" id="114890"/>
    <lineage>
        <taxon>Eukaryota</taxon>
        <taxon>Metazoa</taxon>
        <taxon>Ecdysozoa</taxon>
        <taxon>Nematoda</taxon>
        <taxon>Chromadorea</taxon>
        <taxon>Rhabditida</taxon>
        <taxon>Tylenchina</taxon>
        <taxon>Panagrolaimomorpha</taxon>
        <taxon>Strongyloidoidea</taxon>
        <taxon>Alloionematidae</taxon>
        <taxon>Rhabditophanes</taxon>
    </lineage>
</organism>
<reference evidence="2" key="1">
    <citation type="submission" date="2016-11" db="UniProtKB">
        <authorList>
            <consortium name="WormBaseParasite"/>
        </authorList>
    </citation>
    <scope>IDENTIFICATION</scope>
    <source>
        <strain evidence="2">KR3021</strain>
    </source>
</reference>